<dbReference type="Proteomes" id="UP000294927">
    <property type="component" value="Unassembled WGS sequence"/>
</dbReference>
<organism evidence="1 2">
    <name type="scientific">Actinophytocola oryzae</name>
    <dbReference type="NCBI Taxonomy" id="502181"/>
    <lineage>
        <taxon>Bacteria</taxon>
        <taxon>Bacillati</taxon>
        <taxon>Actinomycetota</taxon>
        <taxon>Actinomycetes</taxon>
        <taxon>Pseudonocardiales</taxon>
        <taxon>Pseudonocardiaceae</taxon>
    </lineage>
</organism>
<dbReference type="RefSeq" id="WP_133902317.1">
    <property type="nucleotide sequence ID" value="NZ_SOCP01000003.1"/>
</dbReference>
<keyword evidence="2" id="KW-1185">Reference proteome</keyword>
<gene>
    <name evidence="1" type="ORF">CLV71_103472</name>
</gene>
<reference evidence="1 2" key="1">
    <citation type="submission" date="2019-03" db="EMBL/GenBank/DDBJ databases">
        <title>Genomic Encyclopedia of Archaeal and Bacterial Type Strains, Phase II (KMG-II): from individual species to whole genera.</title>
        <authorList>
            <person name="Goeker M."/>
        </authorList>
    </citation>
    <scope>NUCLEOTIDE SEQUENCE [LARGE SCALE GENOMIC DNA]</scope>
    <source>
        <strain evidence="1 2">DSM 45499</strain>
    </source>
</reference>
<dbReference type="AlphaFoldDB" id="A0A4V3FUH2"/>
<proteinExistence type="predicted"/>
<evidence type="ECO:0000313" key="2">
    <source>
        <dbReference type="Proteomes" id="UP000294927"/>
    </source>
</evidence>
<sequence>MSGRGGAEPLDEVDSQPRGELLPVLWSGSSPRVGLLEAVPHWPIAAGRLHLALAVVAPTPRDTIGMFHVTHEQIGEHSFDALMAEALENLAGRLTVEGRETDDGELLSLSGTLVSAAVCLPDFYRRISEALGTQRLVVGLPCPDEVYVAAAGSALEPVIHRMVRESEYPTTELVPAVLSISGDDIDVVTERELTS</sequence>
<protein>
    <submittedName>
        <fullName evidence="1">Uncharacterized protein</fullName>
    </submittedName>
</protein>
<dbReference type="OrthoDB" id="4515757at2"/>
<accession>A0A4V3FUH2</accession>
<comment type="caution">
    <text evidence="1">The sequence shown here is derived from an EMBL/GenBank/DDBJ whole genome shotgun (WGS) entry which is preliminary data.</text>
</comment>
<evidence type="ECO:0000313" key="1">
    <source>
        <dbReference type="EMBL" id="TDV55231.1"/>
    </source>
</evidence>
<name>A0A4V3FUH2_9PSEU</name>
<dbReference type="EMBL" id="SOCP01000003">
    <property type="protein sequence ID" value="TDV55231.1"/>
    <property type="molecule type" value="Genomic_DNA"/>
</dbReference>